<dbReference type="PANTHER" id="PTHR33569:SF1">
    <property type="entry name" value="UREASE"/>
    <property type="match status" value="1"/>
</dbReference>
<feature type="region of interest" description="Disordered" evidence="3">
    <location>
        <begin position="98"/>
        <end position="161"/>
    </location>
</feature>
<keyword evidence="5" id="KW-1185">Reference proteome</keyword>
<dbReference type="Gene3D" id="2.10.150.10">
    <property type="entry name" value="Urease, beta subunit"/>
    <property type="match status" value="1"/>
</dbReference>
<evidence type="ECO:0000313" key="4">
    <source>
        <dbReference type="EMBL" id="MBZ2197854.1"/>
    </source>
</evidence>
<dbReference type="GO" id="GO:0009039">
    <property type="term" value="F:urease activity"/>
    <property type="evidence" value="ECO:0007669"/>
    <property type="project" value="UniProtKB-EC"/>
</dbReference>
<name>A0ABS7SBX2_9MICO</name>
<proteinExistence type="predicted"/>
<reference evidence="4 5" key="1">
    <citation type="submission" date="2021-04" db="EMBL/GenBank/DDBJ databases">
        <title>Ruania sp. nov., isolated from sandy soil of mangrove forest.</title>
        <authorList>
            <person name="Ge X."/>
            <person name="Huang R."/>
            <person name="Liu W."/>
        </authorList>
    </citation>
    <scope>NUCLEOTIDE SEQUENCE [LARGE SCALE GENOMIC DNA]</scope>
    <source>
        <strain evidence="4 5">N2-46</strain>
    </source>
</reference>
<dbReference type="CDD" id="cd00407">
    <property type="entry name" value="Urease_beta"/>
    <property type="match status" value="1"/>
</dbReference>
<accession>A0ABS7SBX2</accession>
<comment type="caution">
    <text evidence="4">The sequence shown here is derived from an EMBL/GenBank/DDBJ whole genome shotgun (WGS) entry which is preliminary data.</text>
</comment>
<gene>
    <name evidence="4" type="primary">ureB</name>
    <name evidence="4" type="ORF">KCQ71_16960</name>
</gene>
<dbReference type="EMBL" id="JAGSHT010000016">
    <property type="protein sequence ID" value="MBZ2197854.1"/>
    <property type="molecule type" value="Genomic_DNA"/>
</dbReference>
<dbReference type="PANTHER" id="PTHR33569">
    <property type="entry name" value="UREASE"/>
    <property type="match status" value="1"/>
</dbReference>
<sequence length="161" mass="17048">MIPGEVRIGGAPVECNAGRARRSMVVVNDGGRPIQIGSHLHLPDANPALSFDRELTQGFRLDIPAGTSVRLEPGVSRTVDIVALGGRGHVPGLQVRGIDSDLPTHRREPKRVVPFGTPGTHVEDPHRAGAVRARVSGEPADRSTAPPGAVEHEPTPEQETP</sequence>
<dbReference type="Pfam" id="PF00699">
    <property type="entry name" value="Urease_beta"/>
    <property type="match status" value="1"/>
</dbReference>
<dbReference type="NCBIfam" id="TIGR00192">
    <property type="entry name" value="urease_beta"/>
    <property type="match status" value="1"/>
</dbReference>
<evidence type="ECO:0000256" key="3">
    <source>
        <dbReference type="SAM" id="MobiDB-lite"/>
    </source>
</evidence>
<dbReference type="Proteomes" id="UP000826651">
    <property type="component" value="Unassembled WGS sequence"/>
</dbReference>
<dbReference type="RefSeq" id="WP_223408051.1">
    <property type="nucleotide sequence ID" value="NZ_JAGSHT010000016.1"/>
</dbReference>
<dbReference type="InterPro" id="IPR002019">
    <property type="entry name" value="Urease_beta-like"/>
</dbReference>
<evidence type="ECO:0000256" key="2">
    <source>
        <dbReference type="ARBA" id="ARBA00047778"/>
    </source>
</evidence>
<protein>
    <submittedName>
        <fullName evidence="4">Urease subunit beta</fullName>
        <ecNumber evidence="4">3.5.1.5</ecNumber>
    </submittedName>
</protein>
<evidence type="ECO:0000313" key="5">
    <source>
        <dbReference type="Proteomes" id="UP000826651"/>
    </source>
</evidence>
<dbReference type="EC" id="3.5.1.5" evidence="4"/>
<dbReference type="InterPro" id="IPR036461">
    <property type="entry name" value="Urease_betasu_sf"/>
</dbReference>
<organism evidence="4 5">
    <name type="scientific">Occultella gossypii</name>
    <dbReference type="NCBI Taxonomy" id="2800820"/>
    <lineage>
        <taxon>Bacteria</taxon>
        <taxon>Bacillati</taxon>
        <taxon>Actinomycetota</taxon>
        <taxon>Actinomycetes</taxon>
        <taxon>Micrococcales</taxon>
        <taxon>Ruaniaceae</taxon>
        <taxon>Occultella</taxon>
    </lineage>
</organism>
<dbReference type="SUPFAM" id="SSF51278">
    <property type="entry name" value="Urease, beta-subunit"/>
    <property type="match status" value="1"/>
</dbReference>
<keyword evidence="1 4" id="KW-0378">Hydrolase</keyword>
<dbReference type="InterPro" id="IPR050069">
    <property type="entry name" value="Urease_subunit"/>
</dbReference>
<evidence type="ECO:0000256" key="1">
    <source>
        <dbReference type="ARBA" id="ARBA00022801"/>
    </source>
</evidence>
<comment type="catalytic activity">
    <reaction evidence="2">
        <text>urea + 2 H2O + H(+) = hydrogencarbonate + 2 NH4(+)</text>
        <dbReference type="Rhea" id="RHEA:20557"/>
        <dbReference type="ChEBI" id="CHEBI:15377"/>
        <dbReference type="ChEBI" id="CHEBI:15378"/>
        <dbReference type="ChEBI" id="CHEBI:16199"/>
        <dbReference type="ChEBI" id="CHEBI:17544"/>
        <dbReference type="ChEBI" id="CHEBI:28938"/>
        <dbReference type="EC" id="3.5.1.5"/>
    </reaction>
</comment>